<evidence type="ECO:0000259" key="5">
    <source>
        <dbReference type="PROSITE" id="PS50011"/>
    </source>
</evidence>
<dbReference type="PANTHER" id="PTHR44329">
    <property type="entry name" value="SERINE/THREONINE-PROTEIN KINASE TNNI3K-RELATED"/>
    <property type="match status" value="1"/>
</dbReference>
<dbReference type="EMBL" id="PQFF01000190">
    <property type="protein sequence ID" value="RHZ76116.1"/>
    <property type="molecule type" value="Genomic_DNA"/>
</dbReference>
<reference evidence="6 7" key="1">
    <citation type="submission" date="2018-08" db="EMBL/GenBank/DDBJ databases">
        <title>Genome and evolution of the arbuscular mycorrhizal fungus Diversispora epigaea (formerly Glomus versiforme) and its bacterial endosymbionts.</title>
        <authorList>
            <person name="Sun X."/>
            <person name="Fei Z."/>
            <person name="Harrison M."/>
        </authorList>
    </citation>
    <scope>NUCLEOTIDE SEQUENCE [LARGE SCALE GENOMIC DNA]</scope>
    <source>
        <strain evidence="6 7">IT104</strain>
    </source>
</reference>
<name>A0A397IQT1_9GLOM</name>
<dbReference type="SUPFAM" id="SSF56112">
    <property type="entry name" value="Protein kinase-like (PK-like)"/>
    <property type="match status" value="1"/>
</dbReference>
<feature type="domain" description="Protein kinase" evidence="5">
    <location>
        <begin position="1"/>
        <end position="249"/>
    </location>
</feature>
<comment type="caution">
    <text evidence="6">The sequence shown here is derived from an EMBL/GenBank/DDBJ whole genome shotgun (WGS) entry which is preliminary data.</text>
</comment>
<dbReference type="Proteomes" id="UP000266861">
    <property type="component" value="Unassembled WGS sequence"/>
</dbReference>
<sequence length="303" mass="35841">MPPECNQEHTDYFPWCQSCNSHFRNNFDKWTKWVLYDKLKYIKQIAKGGFGTIRLASSINKEFLNEMSILWNYTRSRNAQKYMMVLSYAKDGNLRDYLKNNFNNINWEANLYYLRRLAINFKSIQDLDIVHQDFHPGNILSNNFMNFLLGGLYITDFGLTSEVLSDEEYTKAADVYSFGIITYEIITGIPPYYDIPHNKDLVMKICNGFRPKIPFHIPKLITRIIMRCWDARVTHRPTFEELIIRKIRILKMEFKLKKAEEFSLSTNTITTTNPLDYKTHPQAIYTSRFLNFSSLPKPKNDEN</sequence>
<dbReference type="AlphaFoldDB" id="A0A397IQT1"/>
<dbReference type="InterPro" id="IPR000719">
    <property type="entry name" value="Prot_kinase_dom"/>
</dbReference>
<dbReference type="InterPro" id="IPR001245">
    <property type="entry name" value="Ser-Thr/Tyr_kinase_cat_dom"/>
</dbReference>
<dbReference type="OrthoDB" id="4062651at2759"/>
<dbReference type="InterPro" id="IPR011009">
    <property type="entry name" value="Kinase-like_dom_sf"/>
</dbReference>
<proteinExistence type="predicted"/>
<dbReference type="GO" id="GO:0004674">
    <property type="term" value="F:protein serine/threonine kinase activity"/>
    <property type="evidence" value="ECO:0007669"/>
    <property type="project" value="TreeGrafter"/>
</dbReference>
<keyword evidence="1" id="KW-0808">Transferase</keyword>
<evidence type="ECO:0000256" key="1">
    <source>
        <dbReference type="ARBA" id="ARBA00022679"/>
    </source>
</evidence>
<evidence type="ECO:0000313" key="6">
    <source>
        <dbReference type="EMBL" id="RHZ76116.1"/>
    </source>
</evidence>
<evidence type="ECO:0000313" key="7">
    <source>
        <dbReference type="Proteomes" id="UP000266861"/>
    </source>
</evidence>
<dbReference type="InterPro" id="IPR051681">
    <property type="entry name" value="Ser/Thr_Kinases-Pseudokinases"/>
</dbReference>
<dbReference type="PROSITE" id="PS50011">
    <property type="entry name" value="PROTEIN_KINASE_DOM"/>
    <property type="match status" value="1"/>
</dbReference>
<organism evidence="6 7">
    <name type="scientific">Diversispora epigaea</name>
    <dbReference type="NCBI Taxonomy" id="1348612"/>
    <lineage>
        <taxon>Eukaryota</taxon>
        <taxon>Fungi</taxon>
        <taxon>Fungi incertae sedis</taxon>
        <taxon>Mucoromycota</taxon>
        <taxon>Glomeromycotina</taxon>
        <taxon>Glomeromycetes</taxon>
        <taxon>Diversisporales</taxon>
        <taxon>Diversisporaceae</taxon>
        <taxon>Diversispora</taxon>
    </lineage>
</organism>
<accession>A0A397IQT1</accession>
<gene>
    <name evidence="6" type="ORF">Glove_203g58</name>
</gene>
<dbReference type="Gene3D" id="1.10.510.10">
    <property type="entry name" value="Transferase(Phosphotransferase) domain 1"/>
    <property type="match status" value="1"/>
</dbReference>
<dbReference type="GO" id="GO:0005524">
    <property type="term" value="F:ATP binding"/>
    <property type="evidence" value="ECO:0007669"/>
    <property type="project" value="UniProtKB-KW"/>
</dbReference>
<dbReference type="Pfam" id="PF07714">
    <property type="entry name" value="PK_Tyr_Ser-Thr"/>
    <property type="match status" value="1"/>
</dbReference>
<evidence type="ECO:0000256" key="4">
    <source>
        <dbReference type="ARBA" id="ARBA00022840"/>
    </source>
</evidence>
<keyword evidence="7" id="KW-1185">Reference proteome</keyword>
<keyword evidence="2" id="KW-0547">Nucleotide-binding</keyword>
<dbReference type="PANTHER" id="PTHR44329:SF288">
    <property type="entry name" value="MITOGEN-ACTIVATED PROTEIN KINASE KINASE KINASE 20"/>
    <property type="match status" value="1"/>
</dbReference>
<evidence type="ECO:0000256" key="3">
    <source>
        <dbReference type="ARBA" id="ARBA00022777"/>
    </source>
</evidence>
<evidence type="ECO:0000256" key="2">
    <source>
        <dbReference type="ARBA" id="ARBA00022741"/>
    </source>
</evidence>
<dbReference type="STRING" id="1348612.A0A397IQT1"/>
<keyword evidence="4" id="KW-0067">ATP-binding</keyword>
<keyword evidence="3" id="KW-0418">Kinase</keyword>
<protein>
    <recommendedName>
        <fullName evidence="5">Protein kinase domain-containing protein</fullName>
    </recommendedName>
</protein>